<keyword evidence="8" id="KW-1185">Reference proteome</keyword>
<dbReference type="EMBL" id="CP126210">
    <property type="protein sequence ID" value="WIA11757.1"/>
    <property type="molecule type" value="Genomic_DNA"/>
</dbReference>
<organism evidence="7 8">
    <name type="scientific">Tetradesmus obliquus</name>
    <name type="common">Green alga</name>
    <name type="synonym">Acutodesmus obliquus</name>
    <dbReference type="NCBI Taxonomy" id="3088"/>
    <lineage>
        <taxon>Eukaryota</taxon>
        <taxon>Viridiplantae</taxon>
        <taxon>Chlorophyta</taxon>
        <taxon>core chlorophytes</taxon>
        <taxon>Chlorophyceae</taxon>
        <taxon>CS clade</taxon>
        <taxon>Sphaeropleales</taxon>
        <taxon>Scenedesmaceae</taxon>
        <taxon>Tetradesmus</taxon>
    </lineage>
</organism>
<keyword evidence="3 5" id="KW-0862">Zinc</keyword>
<evidence type="ECO:0000259" key="6">
    <source>
        <dbReference type="PROSITE" id="PS50103"/>
    </source>
</evidence>
<sequence length="155" mass="18105">MGSGPQRTGERYFGLHTKGTGKARISLSEEFLTYSLKVTPCNRKYPHDWASCLCGHKGERATRRDLRTHNYLPIACEYAKQRLECPRGDDCPHSHNLFEYWLHPKRFRTEMCLFRSNCDRRVCFFAHSSEELRQLQDGLPPAELCWRLQRGVLTA</sequence>
<proteinExistence type="predicted"/>
<dbReference type="PANTHER" id="PTHR14493">
    <property type="entry name" value="UNKEMPT FAMILY MEMBER"/>
    <property type="match status" value="1"/>
</dbReference>
<name>A0ABY8TRX3_TETOB</name>
<reference evidence="7 8" key="1">
    <citation type="submission" date="2023-05" db="EMBL/GenBank/DDBJ databases">
        <title>A 100% complete, gapless, phased diploid assembly of the Scenedesmus obliquus UTEX 3031 genome.</title>
        <authorList>
            <person name="Biondi T.C."/>
            <person name="Hanschen E.R."/>
            <person name="Kwon T."/>
            <person name="Eng W."/>
            <person name="Kruse C.P.S."/>
            <person name="Koehler S.I."/>
            <person name="Kunde Y."/>
            <person name="Gleasner C.D."/>
            <person name="You Mak K.T."/>
            <person name="Polle J."/>
            <person name="Hovde B.T."/>
            <person name="Starkenburg S.R."/>
        </authorList>
    </citation>
    <scope>NUCLEOTIDE SEQUENCE [LARGE SCALE GENOMIC DNA]</scope>
    <source>
        <strain evidence="7 8">DOE0152z</strain>
    </source>
</reference>
<dbReference type="InterPro" id="IPR045234">
    <property type="entry name" value="Unkempt-like"/>
</dbReference>
<keyword evidence="4" id="KW-0238">DNA-binding</keyword>
<dbReference type="PROSITE" id="PS50103">
    <property type="entry name" value="ZF_C3H1"/>
    <property type="match status" value="1"/>
</dbReference>
<evidence type="ECO:0000256" key="4">
    <source>
        <dbReference type="ARBA" id="ARBA00023125"/>
    </source>
</evidence>
<evidence type="ECO:0000256" key="1">
    <source>
        <dbReference type="ARBA" id="ARBA00022723"/>
    </source>
</evidence>
<evidence type="ECO:0000256" key="5">
    <source>
        <dbReference type="PROSITE-ProRule" id="PRU00723"/>
    </source>
</evidence>
<dbReference type="Pfam" id="PF25512">
    <property type="entry name" value="zf-CCCH_AtC3H23"/>
    <property type="match status" value="1"/>
</dbReference>
<evidence type="ECO:0000313" key="8">
    <source>
        <dbReference type="Proteomes" id="UP001244341"/>
    </source>
</evidence>
<dbReference type="InterPro" id="IPR057444">
    <property type="entry name" value="Znf-CCCH_AtC3H23-like"/>
</dbReference>
<keyword evidence="1 5" id="KW-0479">Metal-binding</keyword>
<dbReference type="PANTHER" id="PTHR14493:SF50">
    <property type="entry name" value="RING FINGER PROTEIN UNKEMPT"/>
    <property type="match status" value="1"/>
</dbReference>
<protein>
    <recommendedName>
        <fullName evidence="6">C3H1-type domain-containing protein</fullName>
    </recommendedName>
</protein>
<gene>
    <name evidence="7" type="ORF">OEZ85_011852</name>
</gene>
<feature type="zinc finger region" description="C3H1-type" evidence="5">
    <location>
        <begin position="70"/>
        <end position="98"/>
    </location>
</feature>
<evidence type="ECO:0000256" key="2">
    <source>
        <dbReference type="ARBA" id="ARBA00022771"/>
    </source>
</evidence>
<evidence type="ECO:0000313" key="7">
    <source>
        <dbReference type="EMBL" id="WIA11757.1"/>
    </source>
</evidence>
<keyword evidence="2 5" id="KW-0863">Zinc-finger</keyword>
<dbReference type="Proteomes" id="UP001244341">
    <property type="component" value="Chromosome 3b"/>
</dbReference>
<dbReference type="InterPro" id="IPR000571">
    <property type="entry name" value="Znf_CCCH"/>
</dbReference>
<feature type="domain" description="C3H1-type" evidence="6">
    <location>
        <begin position="70"/>
        <end position="98"/>
    </location>
</feature>
<evidence type="ECO:0000256" key="3">
    <source>
        <dbReference type="ARBA" id="ARBA00022833"/>
    </source>
</evidence>
<accession>A0ABY8TRX3</accession>